<evidence type="ECO:0000313" key="13">
    <source>
        <dbReference type="EMBL" id="PSC72631.1"/>
    </source>
</evidence>
<proteinExistence type="predicted"/>
<dbReference type="SUPFAM" id="SSF81383">
    <property type="entry name" value="F-box domain"/>
    <property type="match status" value="1"/>
</dbReference>
<evidence type="ECO:0000259" key="11">
    <source>
        <dbReference type="Pfam" id="PF00646"/>
    </source>
</evidence>
<name>A0A2P6VEX9_9CHLO</name>
<dbReference type="AlphaFoldDB" id="A0A2P6VEX9"/>
<evidence type="ECO:0000256" key="9">
    <source>
        <dbReference type="SAM" id="Phobius"/>
    </source>
</evidence>
<dbReference type="Proteomes" id="UP000239649">
    <property type="component" value="Unassembled WGS sequence"/>
</dbReference>
<sequence>MATAPAGGTSDDGHAALAALLAAADPWAVDLLLSALTAAAASYRRASCTTPFPSALFQTADGARDFAALCANLQALPPAGLLARMAAAPPGAPGRLSAQQAALLRWVLEHPRRPVAEMRRCTLRQVQEQLPSLSGWVADIGHNPSLRPQFVLQLAEVPPALGGSSGDASRLLAFHGTGMENVHSILHNGLLNASGTRLERTGAAFGKGIYFSSELPVAFAFCQPADGWGGSALGPRLRCLLVCSIQREHAQGAHNSSEVPDKYIVVQRMDAVQLLFLFVYPEEAPPGAPLAATTLAAGVAAGGSAGAAVAHLQHGGAGSAAAAAAPPPRRAHRRRPSLLLLLLLAYAAWMLALCSPTGAPGMPPDAASWGHLPLECQERILARLERFRLRNASLVCKSWCAMTRARYASLRLSTLSNTTLSTPAGVRALLAAAAARPNLARVTVELSGSDTPEEALEVLGAAALLLVVAPRVLDLTMQYPWEGCDVAVPPYLLAAASHVRSLHLENLFVLPSALGDMPALTKLSLKLNFDQRLSLPASCSALQALESFTVDGLAGESWADSEPVIDGLNTLAALPRLGSVHLTGALWLRSLQWLKALTQVTHLEMNFIFELDGAEPPPAAAPAVGEDHAPLPGFPPTEWSAVLAPLTQLRHLELTGCRLTQVPAGVARLAGLTHLSLADNFLEALPPSLAQLQQLAFLSASQNREMTELLPAGPFQLSLTSLQLNGCAALEPRPLLALLEGMCQLAELEVMQTCSQAFKAGATPRASRRNPGPVRCQQGLPQAVRDVAKHAALATVAASLVLSLGLPAEAAKKPPSYYEKRNAYEQEMKALVDARGMRPTVNESPKGLSDKQANLKKLDLSDYKKETREDTPGLPTPLPARIN</sequence>
<feature type="domain" description="F-box" evidence="11">
    <location>
        <begin position="369"/>
        <end position="401"/>
    </location>
</feature>
<gene>
    <name evidence="13" type="ORF">C2E20_3924</name>
</gene>
<evidence type="ECO:0000256" key="4">
    <source>
        <dbReference type="ARBA" id="ARBA00022679"/>
    </source>
</evidence>
<feature type="domain" description="PARP16 N-terminal" evidence="12">
    <location>
        <begin position="24"/>
        <end position="108"/>
    </location>
</feature>
<feature type="domain" description="PARP catalytic" evidence="10">
    <location>
        <begin position="169"/>
        <end position="226"/>
    </location>
</feature>
<evidence type="ECO:0000256" key="8">
    <source>
        <dbReference type="SAM" id="MobiDB-lite"/>
    </source>
</evidence>
<keyword evidence="5" id="KW-0548">Nucleotidyltransferase</keyword>
<evidence type="ECO:0000259" key="12">
    <source>
        <dbReference type="Pfam" id="PF18084"/>
    </source>
</evidence>
<dbReference type="Pfam" id="PF00644">
    <property type="entry name" value="PARP"/>
    <property type="match status" value="1"/>
</dbReference>
<keyword evidence="2" id="KW-0433">Leucine-rich repeat</keyword>
<dbReference type="OrthoDB" id="19501at2759"/>
<evidence type="ECO:0000256" key="2">
    <source>
        <dbReference type="ARBA" id="ARBA00022614"/>
    </source>
</evidence>
<evidence type="ECO:0000256" key="1">
    <source>
        <dbReference type="ARBA" id="ARBA00004430"/>
    </source>
</evidence>
<dbReference type="InterPro" id="IPR003591">
    <property type="entry name" value="Leu-rich_rpt_typical-subtyp"/>
</dbReference>
<dbReference type="EMBL" id="LHPF02000009">
    <property type="protein sequence ID" value="PSC72631.1"/>
    <property type="molecule type" value="Genomic_DNA"/>
</dbReference>
<dbReference type="PANTHER" id="PTHR21328">
    <property type="entry name" value="POLY ADP-RIBOSE POLYMERASE FAMILY, MEMBER PARP"/>
    <property type="match status" value="1"/>
</dbReference>
<dbReference type="GO" id="GO:0005930">
    <property type="term" value="C:axoneme"/>
    <property type="evidence" value="ECO:0007669"/>
    <property type="project" value="UniProtKB-SubCell"/>
</dbReference>
<protein>
    <submittedName>
        <fullName evidence="13">Mono [ADP-ribose] polymerase PARP16</fullName>
    </submittedName>
</protein>
<keyword evidence="3" id="KW-0328">Glycosyltransferase</keyword>
<feature type="compositionally biased region" description="Pro residues" evidence="8">
    <location>
        <begin position="874"/>
        <end position="883"/>
    </location>
</feature>
<dbReference type="Pfam" id="PF18084">
    <property type="entry name" value="ARTD15_N"/>
    <property type="match status" value="1"/>
</dbReference>
<accession>A0A2P6VEX9</accession>
<feature type="region of interest" description="Disordered" evidence="8">
    <location>
        <begin position="836"/>
        <end position="883"/>
    </location>
</feature>
<keyword evidence="9" id="KW-0812">Transmembrane</keyword>
<evidence type="ECO:0000313" key="14">
    <source>
        <dbReference type="Proteomes" id="UP000239649"/>
    </source>
</evidence>
<dbReference type="InterPro" id="IPR036047">
    <property type="entry name" value="F-box-like_dom_sf"/>
</dbReference>
<dbReference type="InterPro" id="IPR012317">
    <property type="entry name" value="Poly(ADP-ribose)pol_cat_dom"/>
</dbReference>
<dbReference type="STRING" id="554055.A0A2P6VEX9"/>
<dbReference type="InterPro" id="IPR051838">
    <property type="entry name" value="ARTD_PARP"/>
</dbReference>
<dbReference type="Pfam" id="PF13855">
    <property type="entry name" value="LRR_8"/>
    <property type="match status" value="1"/>
</dbReference>
<keyword evidence="7" id="KW-0520">NAD</keyword>
<dbReference type="InterPro" id="IPR032675">
    <property type="entry name" value="LRR_dom_sf"/>
</dbReference>
<keyword evidence="6" id="KW-0677">Repeat</keyword>
<dbReference type="Gene3D" id="1.20.1280.50">
    <property type="match status" value="1"/>
</dbReference>
<evidence type="ECO:0000256" key="7">
    <source>
        <dbReference type="ARBA" id="ARBA00023027"/>
    </source>
</evidence>
<dbReference type="GO" id="GO:0003950">
    <property type="term" value="F:NAD+ poly-ADP-ribosyltransferase activity"/>
    <property type="evidence" value="ECO:0007669"/>
    <property type="project" value="InterPro"/>
</dbReference>
<keyword evidence="9" id="KW-1133">Transmembrane helix</keyword>
<comment type="caution">
    <text evidence="13">The sequence shown here is derived from an EMBL/GenBank/DDBJ whole genome shotgun (WGS) entry which is preliminary data.</text>
</comment>
<dbReference type="Pfam" id="PF00646">
    <property type="entry name" value="F-box"/>
    <property type="match status" value="1"/>
</dbReference>
<feature type="transmembrane region" description="Helical" evidence="9">
    <location>
        <begin position="338"/>
        <end position="358"/>
    </location>
</feature>
<evidence type="ECO:0000256" key="6">
    <source>
        <dbReference type="ARBA" id="ARBA00022737"/>
    </source>
</evidence>
<dbReference type="SMART" id="SM00369">
    <property type="entry name" value="LRR_TYP"/>
    <property type="match status" value="2"/>
</dbReference>
<evidence type="ECO:0000256" key="5">
    <source>
        <dbReference type="ARBA" id="ARBA00022695"/>
    </source>
</evidence>
<evidence type="ECO:0000259" key="10">
    <source>
        <dbReference type="Pfam" id="PF00644"/>
    </source>
</evidence>
<evidence type="ECO:0000256" key="3">
    <source>
        <dbReference type="ARBA" id="ARBA00022676"/>
    </source>
</evidence>
<dbReference type="InterPro" id="IPR041400">
    <property type="entry name" value="PARP16_N"/>
</dbReference>
<dbReference type="SUPFAM" id="SSF56399">
    <property type="entry name" value="ADP-ribosylation"/>
    <property type="match status" value="1"/>
</dbReference>
<reference evidence="13 14" key="1">
    <citation type="journal article" date="2018" name="Plant J.">
        <title>Genome sequences of Chlorella sorokiniana UTEX 1602 and Micractinium conductrix SAG 241.80: implications to maltose excretion by a green alga.</title>
        <authorList>
            <person name="Arriola M.B."/>
            <person name="Velmurugan N."/>
            <person name="Zhang Y."/>
            <person name="Plunkett M.H."/>
            <person name="Hondzo H."/>
            <person name="Barney B.M."/>
        </authorList>
    </citation>
    <scope>NUCLEOTIDE SEQUENCE [LARGE SCALE GENOMIC DNA]</scope>
    <source>
        <strain evidence="13 14">SAG 241.80</strain>
    </source>
</reference>
<dbReference type="InterPro" id="IPR001611">
    <property type="entry name" value="Leu-rich_rpt"/>
</dbReference>
<dbReference type="GO" id="GO:0016779">
    <property type="term" value="F:nucleotidyltransferase activity"/>
    <property type="evidence" value="ECO:0007669"/>
    <property type="project" value="UniProtKB-KW"/>
</dbReference>
<keyword evidence="9" id="KW-0472">Membrane</keyword>
<dbReference type="SUPFAM" id="SSF52058">
    <property type="entry name" value="L domain-like"/>
    <property type="match status" value="1"/>
</dbReference>
<dbReference type="Gene3D" id="3.80.10.10">
    <property type="entry name" value="Ribonuclease Inhibitor"/>
    <property type="match status" value="1"/>
</dbReference>
<feature type="compositionally biased region" description="Basic and acidic residues" evidence="8">
    <location>
        <begin position="856"/>
        <end position="871"/>
    </location>
</feature>
<organism evidence="13 14">
    <name type="scientific">Micractinium conductrix</name>
    <dbReference type="NCBI Taxonomy" id="554055"/>
    <lineage>
        <taxon>Eukaryota</taxon>
        <taxon>Viridiplantae</taxon>
        <taxon>Chlorophyta</taxon>
        <taxon>core chlorophytes</taxon>
        <taxon>Trebouxiophyceae</taxon>
        <taxon>Chlorellales</taxon>
        <taxon>Chlorellaceae</taxon>
        <taxon>Chlorella clade</taxon>
        <taxon>Micractinium</taxon>
    </lineage>
</organism>
<keyword evidence="4" id="KW-0808">Transferase</keyword>
<dbReference type="Gene3D" id="3.90.228.10">
    <property type="match status" value="1"/>
</dbReference>
<keyword evidence="14" id="KW-1185">Reference proteome</keyword>
<comment type="subcellular location">
    <subcellularLocation>
        <location evidence="1">Cytoplasm</location>
        <location evidence="1">Cytoskeleton</location>
        <location evidence="1">Cilium axoneme</location>
    </subcellularLocation>
</comment>
<dbReference type="InterPro" id="IPR001810">
    <property type="entry name" value="F-box_dom"/>
</dbReference>